<dbReference type="GO" id="GO:0008270">
    <property type="term" value="F:zinc ion binding"/>
    <property type="evidence" value="ECO:0007669"/>
    <property type="project" value="UniProtKB-KW"/>
</dbReference>
<keyword evidence="9" id="KW-0862">Zinc</keyword>
<dbReference type="Gene3D" id="3.30.40.10">
    <property type="entry name" value="Zinc/RING finger domain, C3HC4 (zinc finger)"/>
    <property type="match status" value="1"/>
</dbReference>
<comment type="similarity">
    <text evidence="4">Belongs to the RING-box family.</text>
</comment>
<dbReference type="EMBL" id="KQ429629">
    <property type="protein sequence ID" value="KOF65296.1"/>
    <property type="molecule type" value="Genomic_DNA"/>
</dbReference>
<keyword evidence="7 11" id="KW-0863">Zinc-finger</keyword>
<dbReference type="PROSITE" id="PS50089">
    <property type="entry name" value="ZF_RING_2"/>
    <property type="match status" value="1"/>
</dbReference>
<evidence type="ECO:0000256" key="2">
    <source>
        <dbReference type="ARBA" id="ARBA00004496"/>
    </source>
</evidence>
<evidence type="ECO:0000256" key="3">
    <source>
        <dbReference type="ARBA" id="ARBA00004906"/>
    </source>
</evidence>
<accession>A0A0L8FKS1</accession>
<dbReference type="KEGG" id="obi:106882699"/>
<sequence length="118" mass="13537">MAAAMEIDEEEFGEASTSQTISGDKPGNKKRFEVKKWNAVALWAWDIVVDNCAICRNHIMDLCIECQANQASATSEECTVAWGVCNHAFHFHCISRWLKTRQVCPLDNREWEFQKYGH</sequence>
<feature type="domain" description="RING-type" evidence="13">
    <location>
        <begin position="63"/>
        <end position="108"/>
    </location>
</feature>
<evidence type="ECO:0000256" key="10">
    <source>
        <dbReference type="ARBA" id="ARBA00023242"/>
    </source>
</evidence>
<evidence type="ECO:0000256" key="12">
    <source>
        <dbReference type="SAM" id="MobiDB-lite"/>
    </source>
</evidence>
<comment type="pathway">
    <text evidence="3">Protein modification; protein ubiquitination.</text>
</comment>
<dbReference type="InterPro" id="IPR001841">
    <property type="entry name" value="Znf_RING"/>
</dbReference>
<feature type="region of interest" description="Disordered" evidence="12">
    <location>
        <begin position="1"/>
        <end position="29"/>
    </location>
</feature>
<evidence type="ECO:0000256" key="8">
    <source>
        <dbReference type="ARBA" id="ARBA00022786"/>
    </source>
</evidence>
<comment type="subcellular location">
    <subcellularLocation>
        <location evidence="2">Cytoplasm</location>
    </subcellularLocation>
    <subcellularLocation>
        <location evidence="1">Nucleus</location>
    </subcellularLocation>
</comment>
<dbReference type="OMA" id="NACPLDN"/>
<evidence type="ECO:0000256" key="5">
    <source>
        <dbReference type="ARBA" id="ARBA00022490"/>
    </source>
</evidence>
<dbReference type="PANTHER" id="PTHR11210">
    <property type="entry name" value="RING BOX"/>
    <property type="match status" value="1"/>
</dbReference>
<dbReference type="GO" id="GO:0005634">
    <property type="term" value="C:nucleus"/>
    <property type="evidence" value="ECO:0007669"/>
    <property type="project" value="UniProtKB-SubCell"/>
</dbReference>
<dbReference type="SUPFAM" id="SSF57850">
    <property type="entry name" value="RING/U-box"/>
    <property type="match status" value="1"/>
</dbReference>
<evidence type="ECO:0000259" key="13">
    <source>
        <dbReference type="PROSITE" id="PS50089"/>
    </source>
</evidence>
<dbReference type="Pfam" id="PF12678">
    <property type="entry name" value="zf-rbx1"/>
    <property type="match status" value="1"/>
</dbReference>
<dbReference type="OrthoDB" id="8962942at2759"/>
<dbReference type="InterPro" id="IPR051031">
    <property type="entry name" value="RING-box_E3_Ubiquitin_Ligase"/>
</dbReference>
<evidence type="ECO:0000256" key="7">
    <source>
        <dbReference type="ARBA" id="ARBA00022771"/>
    </source>
</evidence>
<keyword evidence="6" id="KW-0479">Metal-binding</keyword>
<protein>
    <recommendedName>
        <fullName evidence="13">RING-type domain-containing protein</fullName>
    </recommendedName>
</protein>
<evidence type="ECO:0000256" key="4">
    <source>
        <dbReference type="ARBA" id="ARBA00009273"/>
    </source>
</evidence>
<keyword evidence="8" id="KW-0833">Ubl conjugation pathway</keyword>
<organism evidence="14">
    <name type="scientific">Octopus bimaculoides</name>
    <name type="common">California two-spotted octopus</name>
    <dbReference type="NCBI Taxonomy" id="37653"/>
    <lineage>
        <taxon>Eukaryota</taxon>
        <taxon>Metazoa</taxon>
        <taxon>Spiralia</taxon>
        <taxon>Lophotrochozoa</taxon>
        <taxon>Mollusca</taxon>
        <taxon>Cephalopoda</taxon>
        <taxon>Coleoidea</taxon>
        <taxon>Octopodiformes</taxon>
        <taxon>Octopoda</taxon>
        <taxon>Incirrata</taxon>
        <taxon>Octopodidae</taxon>
        <taxon>Octopus</taxon>
    </lineage>
</organism>
<proteinExistence type="inferred from homology"/>
<dbReference type="GO" id="GO:0031461">
    <property type="term" value="C:cullin-RING ubiquitin ligase complex"/>
    <property type="evidence" value="ECO:0007669"/>
    <property type="project" value="UniProtKB-ARBA"/>
</dbReference>
<dbReference type="AlphaFoldDB" id="A0A0L8FKS1"/>
<name>A0A0L8FKS1_OCTBM</name>
<dbReference type="CDD" id="cd16485">
    <property type="entry name" value="mRING-H2-C3H2C2D_RBX1"/>
    <property type="match status" value="1"/>
</dbReference>
<reference evidence="14" key="1">
    <citation type="submission" date="2015-07" db="EMBL/GenBank/DDBJ databases">
        <title>MeaNS - Measles Nucleotide Surveillance Program.</title>
        <authorList>
            <person name="Tran T."/>
            <person name="Druce J."/>
        </authorList>
    </citation>
    <scope>NUCLEOTIDE SEQUENCE</scope>
    <source>
        <strain evidence="14">UCB-OBI-ISO-001</strain>
        <tissue evidence="14">Gonad</tissue>
    </source>
</reference>
<evidence type="ECO:0000313" key="14">
    <source>
        <dbReference type="EMBL" id="KOF65296.1"/>
    </source>
</evidence>
<dbReference type="STRING" id="37653.A0A0L8FKS1"/>
<evidence type="ECO:0000256" key="1">
    <source>
        <dbReference type="ARBA" id="ARBA00004123"/>
    </source>
</evidence>
<dbReference type="InterPro" id="IPR024766">
    <property type="entry name" value="Znf_RING_H2"/>
</dbReference>
<dbReference type="GO" id="GO:0005737">
    <property type="term" value="C:cytoplasm"/>
    <property type="evidence" value="ECO:0007669"/>
    <property type="project" value="UniProtKB-SubCell"/>
</dbReference>
<dbReference type="FunFam" id="3.30.40.10:FF:000010">
    <property type="entry name" value="E3 ubiquitin-protein ligase RBX1"/>
    <property type="match status" value="1"/>
</dbReference>
<evidence type="ECO:0000256" key="6">
    <source>
        <dbReference type="ARBA" id="ARBA00022723"/>
    </source>
</evidence>
<evidence type="ECO:0000256" key="9">
    <source>
        <dbReference type="ARBA" id="ARBA00022833"/>
    </source>
</evidence>
<gene>
    <name evidence="14" type="ORF">OCBIM_22015958mg</name>
</gene>
<dbReference type="InterPro" id="IPR013083">
    <property type="entry name" value="Znf_RING/FYVE/PHD"/>
</dbReference>
<keyword evidence="5" id="KW-0963">Cytoplasm</keyword>
<feature type="compositionally biased region" description="Acidic residues" evidence="12">
    <location>
        <begin position="1"/>
        <end position="13"/>
    </location>
</feature>
<evidence type="ECO:0000256" key="11">
    <source>
        <dbReference type="PROSITE-ProRule" id="PRU00175"/>
    </source>
</evidence>
<keyword evidence="10" id="KW-0539">Nucleus</keyword>